<sequence length="266" mass="29588">MYSEILPAIFFGHGNPMNALSSNSYTQGWRRLGEGLPRPKAILSISAHWYIPGTGVTINPRPRTIHDFGGFPQELYQVHYPAPGDPDLARRVQTMLAPLLVVADDSWGIDHGTWSVLCHAFPEANIPVVQLSINEAMPASFHFDLGRRLAPLREEGILIMGSGNLVHNLHTYAWGRHVPDPYDWAVRFENEAKELILSGNYQPLIDYETLGKDAMLSIPTPDHYLPLLYVLATRQEDEPITFPVEGVDGGSISMLSVQVGNVRQKA</sequence>
<evidence type="ECO:0000256" key="3">
    <source>
        <dbReference type="ARBA" id="ARBA00022723"/>
    </source>
</evidence>
<accession>A0ABS5U6Y1</accession>
<keyword evidence="4" id="KW-0862">Zinc</keyword>
<dbReference type="InterPro" id="IPR014436">
    <property type="entry name" value="Extradiol_dOase_DODA"/>
</dbReference>
<evidence type="ECO:0000259" key="6">
    <source>
        <dbReference type="Pfam" id="PF02900"/>
    </source>
</evidence>
<comment type="cofactor">
    <cofactor evidence="1">
        <name>Zn(2+)</name>
        <dbReference type="ChEBI" id="CHEBI:29105"/>
    </cofactor>
</comment>
<dbReference type="PANTHER" id="PTHR30096:SF0">
    <property type="entry name" value="4,5-DOPA DIOXYGENASE EXTRADIOL-LIKE PROTEIN"/>
    <property type="match status" value="1"/>
</dbReference>
<dbReference type="Gene3D" id="3.40.830.10">
    <property type="entry name" value="LigB-like"/>
    <property type="match status" value="1"/>
</dbReference>
<proteinExistence type="inferred from homology"/>
<dbReference type="SUPFAM" id="SSF53213">
    <property type="entry name" value="LigB-like"/>
    <property type="match status" value="1"/>
</dbReference>
<dbReference type="PIRSF" id="PIRSF006157">
    <property type="entry name" value="Doxgns_DODA"/>
    <property type="match status" value="1"/>
</dbReference>
<evidence type="ECO:0000313" key="8">
    <source>
        <dbReference type="Proteomes" id="UP000784128"/>
    </source>
</evidence>
<dbReference type="NCBIfam" id="NF007914">
    <property type="entry name" value="PRK10628.1"/>
    <property type="match status" value="1"/>
</dbReference>
<comment type="caution">
    <text evidence="7">The sequence shown here is derived from an EMBL/GenBank/DDBJ whole genome shotgun (WGS) entry which is preliminary data.</text>
</comment>
<keyword evidence="5 7" id="KW-0560">Oxidoreductase</keyword>
<dbReference type="PANTHER" id="PTHR30096">
    <property type="entry name" value="4,5-DOPA DIOXYGENASE EXTRADIOL-LIKE PROTEIN"/>
    <property type="match status" value="1"/>
</dbReference>
<keyword evidence="3" id="KW-0479">Metal-binding</keyword>
<dbReference type="EC" id="1.13.11.29" evidence="7"/>
<dbReference type="RefSeq" id="WP_214297162.1">
    <property type="nucleotide sequence ID" value="NZ_JAHDYS010000005.1"/>
</dbReference>
<dbReference type="EMBL" id="JAHDYS010000005">
    <property type="protein sequence ID" value="MBT1071422.1"/>
    <property type="molecule type" value="Genomic_DNA"/>
</dbReference>
<dbReference type="InterPro" id="IPR004183">
    <property type="entry name" value="Xdiol_dOase_suB"/>
</dbReference>
<evidence type="ECO:0000256" key="5">
    <source>
        <dbReference type="ARBA" id="ARBA00023002"/>
    </source>
</evidence>
<dbReference type="Pfam" id="PF02900">
    <property type="entry name" value="LigB"/>
    <property type="match status" value="1"/>
</dbReference>
<comment type="similarity">
    <text evidence="2">Belongs to the DODA-type extradiol aromatic ring-opening dioxygenase family.</text>
</comment>
<evidence type="ECO:0000256" key="4">
    <source>
        <dbReference type="ARBA" id="ARBA00022833"/>
    </source>
</evidence>
<gene>
    <name evidence="7" type="primary">ygiD</name>
    <name evidence="7" type="ORF">KJB30_06490</name>
</gene>
<keyword evidence="8" id="KW-1185">Reference proteome</keyword>
<feature type="domain" description="Extradiol ring-cleavage dioxygenase class III enzyme subunit B" evidence="6">
    <location>
        <begin position="23"/>
        <end position="214"/>
    </location>
</feature>
<reference evidence="7 8" key="1">
    <citation type="submission" date="2021-05" db="EMBL/GenBank/DDBJ databases">
        <title>The draft genome of Geobacter chapellei DSM 13688.</title>
        <authorList>
            <person name="Xu Z."/>
            <person name="Masuda Y."/>
            <person name="Itoh H."/>
            <person name="Senoo K."/>
        </authorList>
    </citation>
    <scope>NUCLEOTIDE SEQUENCE [LARGE SCALE GENOMIC DNA]</scope>
    <source>
        <strain evidence="7 8">DSM 13688</strain>
    </source>
</reference>
<protein>
    <submittedName>
        <fullName evidence="7">4,5-DOPA dioxygenase extradiol</fullName>
        <ecNumber evidence="7">1.13.11.29</ecNumber>
    </submittedName>
</protein>
<evidence type="ECO:0000256" key="1">
    <source>
        <dbReference type="ARBA" id="ARBA00001947"/>
    </source>
</evidence>
<keyword evidence="7" id="KW-0223">Dioxygenase</keyword>
<dbReference type="Proteomes" id="UP000784128">
    <property type="component" value="Unassembled WGS sequence"/>
</dbReference>
<name>A0ABS5U6Y1_9BACT</name>
<dbReference type="CDD" id="cd07363">
    <property type="entry name" value="45_DOPA_Dioxygenase"/>
    <property type="match status" value="1"/>
</dbReference>
<evidence type="ECO:0000313" key="7">
    <source>
        <dbReference type="EMBL" id="MBT1071422.1"/>
    </source>
</evidence>
<organism evidence="7 8">
    <name type="scientific">Pelotalea chapellei</name>
    <dbReference type="NCBI Taxonomy" id="44671"/>
    <lineage>
        <taxon>Bacteria</taxon>
        <taxon>Pseudomonadati</taxon>
        <taxon>Thermodesulfobacteriota</taxon>
        <taxon>Desulfuromonadia</taxon>
        <taxon>Geobacterales</taxon>
        <taxon>Geobacteraceae</taxon>
        <taxon>Pelotalea</taxon>
    </lineage>
</organism>
<dbReference type="GO" id="GO:0050297">
    <property type="term" value="F:stizolobate synthase activity"/>
    <property type="evidence" value="ECO:0007669"/>
    <property type="project" value="UniProtKB-EC"/>
</dbReference>
<evidence type="ECO:0000256" key="2">
    <source>
        <dbReference type="ARBA" id="ARBA00007581"/>
    </source>
</evidence>